<dbReference type="EMBL" id="LVVT01000014">
    <property type="protein sequence ID" value="TQS83013.1"/>
    <property type="molecule type" value="Genomic_DNA"/>
</dbReference>
<keyword evidence="7" id="KW-0676">Redox-active center</keyword>
<dbReference type="InterPro" id="IPR013766">
    <property type="entry name" value="Thioredoxin_domain"/>
</dbReference>
<evidence type="ECO:0000256" key="7">
    <source>
        <dbReference type="ARBA" id="ARBA00023284"/>
    </source>
</evidence>
<dbReference type="GO" id="GO:0005737">
    <property type="term" value="C:cytoplasm"/>
    <property type="evidence" value="ECO:0007669"/>
    <property type="project" value="TreeGrafter"/>
</dbReference>
<comment type="caution">
    <text evidence="13">The sequence shown here is derived from an EMBL/GenBank/DDBJ whole genome shotgun (WGS) entry which is preliminary data.</text>
</comment>
<dbReference type="InterPro" id="IPR024706">
    <property type="entry name" value="Peroxiredoxin_AhpC-typ"/>
</dbReference>
<dbReference type="GO" id="GO:0045454">
    <property type="term" value="P:cell redox homeostasis"/>
    <property type="evidence" value="ECO:0007669"/>
    <property type="project" value="TreeGrafter"/>
</dbReference>
<dbReference type="RefSeq" id="WP_400194707.1">
    <property type="nucleotide sequence ID" value="NZ_CAYAYE010000014.1"/>
</dbReference>
<dbReference type="Proteomes" id="UP000752814">
    <property type="component" value="Unassembled WGS sequence"/>
</dbReference>
<keyword evidence="3" id="KW-0575">Peroxidase</keyword>
<evidence type="ECO:0000256" key="4">
    <source>
        <dbReference type="ARBA" id="ARBA00022862"/>
    </source>
</evidence>
<evidence type="ECO:0000256" key="11">
    <source>
        <dbReference type="PIRSR" id="PIRSR000239-1"/>
    </source>
</evidence>
<comment type="similarity">
    <text evidence="9">Belongs to the peroxiredoxin family. BCP/PrxQ subfamily.</text>
</comment>
<organism evidence="13 14">
    <name type="scientific">Candidatus Methanomassiliicoccus intestinalis</name>
    <dbReference type="NCBI Taxonomy" id="1406512"/>
    <lineage>
        <taxon>Archaea</taxon>
        <taxon>Methanobacteriati</taxon>
        <taxon>Thermoplasmatota</taxon>
        <taxon>Thermoplasmata</taxon>
        <taxon>Methanomassiliicoccales</taxon>
        <taxon>Methanomassiliicoccaceae</taxon>
        <taxon>Methanomassiliicoccus</taxon>
    </lineage>
</organism>
<dbReference type="PANTHER" id="PTHR42801">
    <property type="entry name" value="THIOREDOXIN-DEPENDENT PEROXIDE REDUCTASE"/>
    <property type="match status" value="1"/>
</dbReference>
<evidence type="ECO:0000256" key="6">
    <source>
        <dbReference type="ARBA" id="ARBA00023157"/>
    </source>
</evidence>
<evidence type="ECO:0000256" key="1">
    <source>
        <dbReference type="ARBA" id="ARBA00011245"/>
    </source>
</evidence>
<dbReference type="AlphaFoldDB" id="A0A8J8TEQ3"/>
<comment type="subunit">
    <text evidence="1">Monomer.</text>
</comment>
<evidence type="ECO:0000256" key="3">
    <source>
        <dbReference type="ARBA" id="ARBA00022559"/>
    </source>
</evidence>
<evidence type="ECO:0000313" key="14">
    <source>
        <dbReference type="Proteomes" id="UP000752814"/>
    </source>
</evidence>
<dbReference type="GO" id="GO:0008379">
    <property type="term" value="F:thioredoxin peroxidase activity"/>
    <property type="evidence" value="ECO:0007669"/>
    <property type="project" value="TreeGrafter"/>
</dbReference>
<dbReference type="PANTHER" id="PTHR42801:SF4">
    <property type="entry name" value="AHPC_TSA FAMILY PROTEIN"/>
    <property type="match status" value="1"/>
</dbReference>
<feature type="active site" description="Cysteine sulfenic acid (-SOH) intermediate; for peroxidase activity" evidence="11">
    <location>
        <position position="45"/>
    </location>
</feature>
<dbReference type="FunFam" id="3.40.30.10:FF:000007">
    <property type="entry name" value="Thioredoxin-dependent thiol peroxidase"/>
    <property type="match status" value="1"/>
</dbReference>
<evidence type="ECO:0000256" key="5">
    <source>
        <dbReference type="ARBA" id="ARBA00023002"/>
    </source>
</evidence>
<comment type="catalytic activity">
    <reaction evidence="10">
        <text>a hydroperoxide + [thioredoxin]-dithiol = an alcohol + [thioredoxin]-disulfide + H2O</text>
        <dbReference type="Rhea" id="RHEA:62620"/>
        <dbReference type="Rhea" id="RHEA-COMP:10698"/>
        <dbReference type="Rhea" id="RHEA-COMP:10700"/>
        <dbReference type="ChEBI" id="CHEBI:15377"/>
        <dbReference type="ChEBI" id="CHEBI:29950"/>
        <dbReference type="ChEBI" id="CHEBI:30879"/>
        <dbReference type="ChEBI" id="CHEBI:35924"/>
        <dbReference type="ChEBI" id="CHEBI:50058"/>
        <dbReference type="EC" id="1.11.1.24"/>
    </reaction>
</comment>
<proteinExistence type="inferred from homology"/>
<dbReference type="InterPro" id="IPR036249">
    <property type="entry name" value="Thioredoxin-like_sf"/>
</dbReference>
<accession>A0A8J8TEQ3</accession>
<dbReference type="Pfam" id="PF00578">
    <property type="entry name" value="AhpC-TSA"/>
    <property type="match status" value="1"/>
</dbReference>
<evidence type="ECO:0000256" key="8">
    <source>
        <dbReference type="ARBA" id="ARBA00032824"/>
    </source>
</evidence>
<keyword evidence="6" id="KW-1015">Disulfide bond</keyword>
<dbReference type="EC" id="1.11.1.24" evidence="2"/>
<dbReference type="GO" id="GO:0034599">
    <property type="term" value="P:cellular response to oxidative stress"/>
    <property type="evidence" value="ECO:0007669"/>
    <property type="project" value="TreeGrafter"/>
</dbReference>
<protein>
    <recommendedName>
        <fullName evidence="2">thioredoxin-dependent peroxiredoxin</fullName>
        <ecNumber evidence="2">1.11.1.24</ecNumber>
    </recommendedName>
    <alternativeName>
        <fullName evidence="8">Thioredoxin peroxidase</fullName>
    </alternativeName>
</protein>
<dbReference type="InterPro" id="IPR050924">
    <property type="entry name" value="Peroxiredoxin_BCP/PrxQ"/>
</dbReference>
<dbReference type="InterPro" id="IPR000866">
    <property type="entry name" value="AhpC/TSA"/>
</dbReference>
<keyword evidence="5" id="KW-0560">Oxidoreductase</keyword>
<feature type="domain" description="Thioredoxin" evidence="12">
    <location>
        <begin position="6"/>
        <end position="154"/>
    </location>
</feature>
<sequence length="154" mass="17234">MSDTQLKSGDDAPSFKLDSAEGEISLSDFKKIILYFYSKDNTSGCTKQAVSFNESYESFKKMKYEIIGISKDTVSSHKKFAEKYGLKFHLLSDPDCKTAEAYGVRKEKMMYGKKVMGTVRSAFIIEEGKIVSALYNIKAESSAESVLEALKINE</sequence>
<dbReference type="PROSITE" id="PS51352">
    <property type="entry name" value="THIOREDOXIN_2"/>
    <property type="match status" value="1"/>
</dbReference>
<evidence type="ECO:0000256" key="2">
    <source>
        <dbReference type="ARBA" id="ARBA00013017"/>
    </source>
</evidence>
<evidence type="ECO:0000256" key="9">
    <source>
        <dbReference type="ARBA" id="ARBA00038489"/>
    </source>
</evidence>
<dbReference type="PIRSF" id="PIRSF000239">
    <property type="entry name" value="AHPC"/>
    <property type="match status" value="1"/>
</dbReference>
<gene>
    <name evidence="13" type="ORF">A3207_03470</name>
</gene>
<dbReference type="CDD" id="cd03017">
    <property type="entry name" value="PRX_BCP"/>
    <property type="match status" value="1"/>
</dbReference>
<name>A0A8J8TEQ3_9ARCH</name>
<keyword evidence="4" id="KW-0049">Antioxidant</keyword>
<evidence type="ECO:0000259" key="12">
    <source>
        <dbReference type="PROSITE" id="PS51352"/>
    </source>
</evidence>
<dbReference type="SUPFAM" id="SSF52833">
    <property type="entry name" value="Thioredoxin-like"/>
    <property type="match status" value="1"/>
</dbReference>
<dbReference type="Gene3D" id="3.40.30.10">
    <property type="entry name" value="Glutaredoxin"/>
    <property type="match status" value="1"/>
</dbReference>
<evidence type="ECO:0000256" key="10">
    <source>
        <dbReference type="ARBA" id="ARBA00049091"/>
    </source>
</evidence>
<reference evidence="13" key="1">
    <citation type="submission" date="2016-03" db="EMBL/GenBank/DDBJ databases">
        <authorList>
            <person name="Borrel G."/>
            <person name="Mccann A."/>
            <person name="O'Toole P.W."/>
        </authorList>
    </citation>
    <scope>NUCLEOTIDE SEQUENCE</scope>
    <source>
        <strain evidence="13">183</strain>
    </source>
</reference>
<evidence type="ECO:0000313" key="13">
    <source>
        <dbReference type="EMBL" id="TQS83013.1"/>
    </source>
</evidence>